<proteinExistence type="predicted"/>
<name>A0ABZ2Y5C0_9FIRM</name>
<reference evidence="2 3" key="1">
    <citation type="submission" date="2023-03" db="EMBL/GenBank/DDBJ databases">
        <title>Novel Species.</title>
        <authorList>
            <person name="Ma S."/>
        </authorList>
    </citation>
    <scope>NUCLEOTIDE SEQUENCE [LARGE SCALE GENOMIC DNA]</scope>
    <source>
        <strain evidence="2 3">LIND6LT2</strain>
    </source>
</reference>
<keyword evidence="1" id="KW-1133">Transmembrane helix</keyword>
<evidence type="ECO:0000313" key="2">
    <source>
        <dbReference type="EMBL" id="WZL70400.1"/>
    </source>
</evidence>
<evidence type="ECO:0000256" key="1">
    <source>
        <dbReference type="SAM" id="Phobius"/>
    </source>
</evidence>
<protein>
    <recommendedName>
        <fullName evidence="4">Phospho-N-acetylmuramoyl-pentapeptide-transferase</fullName>
    </recommendedName>
</protein>
<sequence length="271" mass="30013">MILYLLGGIISFFVSFFWKSFIVEFLISHNIKAVNYNKKEIPAGIGILLLLSGVVSSSFILFITDQPMMYYVYLFGLSLVGFVGILDDLVGEDKIKGLKGHLSKMYQGELTSGGLKAIIGGLAALYVSFSFSMSLIDLLLNTLIILFFINSMNLFDVRPGRAIKIFLLTSMLIWIFSKAPDRFLTLLLTGGILTIIKGDLKEEYILGDVGANILGYTLGFTSAISFNMMNKVIIIALLMILHIIAEITSISLIINRNPVLKYIDGIGRLKE</sequence>
<dbReference type="Proteomes" id="UP001486565">
    <property type="component" value="Chromosome"/>
</dbReference>
<organism evidence="2 3">
    <name type="scientific">Defluviitalea saccharophila</name>
    <dbReference type="NCBI Taxonomy" id="879970"/>
    <lineage>
        <taxon>Bacteria</taxon>
        <taxon>Bacillati</taxon>
        <taxon>Bacillota</taxon>
        <taxon>Clostridia</taxon>
        <taxon>Lachnospirales</taxon>
        <taxon>Defluviitaleaceae</taxon>
        <taxon>Defluviitalea</taxon>
    </lineage>
</organism>
<feature type="transmembrane region" description="Helical" evidence="1">
    <location>
        <begin position="162"/>
        <end position="177"/>
    </location>
</feature>
<gene>
    <name evidence="2" type="ORF">QBE51_02385</name>
</gene>
<feature type="transmembrane region" description="Helical" evidence="1">
    <location>
        <begin position="6"/>
        <end position="29"/>
    </location>
</feature>
<evidence type="ECO:0000313" key="3">
    <source>
        <dbReference type="Proteomes" id="UP001486565"/>
    </source>
</evidence>
<keyword evidence="1" id="KW-0472">Membrane</keyword>
<keyword evidence="1" id="KW-0812">Transmembrane</keyword>
<feature type="transmembrane region" description="Helical" evidence="1">
    <location>
        <begin position="135"/>
        <end position="155"/>
    </location>
</feature>
<keyword evidence="3" id="KW-1185">Reference proteome</keyword>
<dbReference type="EMBL" id="CP121687">
    <property type="protein sequence ID" value="WZL70400.1"/>
    <property type="molecule type" value="Genomic_DNA"/>
</dbReference>
<evidence type="ECO:0008006" key="4">
    <source>
        <dbReference type="Google" id="ProtNLM"/>
    </source>
</evidence>
<accession>A0ABZ2Y5C0</accession>
<dbReference type="RefSeq" id="WP_341877364.1">
    <property type="nucleotide sequence ID" value="NZ_CP121687.1"/>
</dbReference>
<feature type="transmembrane region" description="Helical" evidence="1">
    <location>
        <begin position="41"/>
        <end position="64"/>
    </location>
</feature>
<feature type="transmembrane region" description="Helical" evidence="1">
    <location>
        <begin position="209"/>
        <end position="226"/>
    </location>
</feature>
<feature type="transmembrane region" description="Helical" evidence="1">
    <location>
        <begin position="232"/>
        <end position="254"/>
    </location>
</feature>
<feature type="transmembrane region" description="Helical" evidence="1">
    <location>
        <begin position="70"/>
        <end position="90"/>
    </location>
</feature>